<dbReference type="PANTHER" id="PTHR33112:SF16">
    <property type="entry name" value="HETEROKARYON INCOMPATIBILITY DOMAIN-CONTAINING PROTEIN"/>
    <property type="match status" value="1"/>
</dbReference>
<reference evidence="2" key="1">
    <citation type="submission" date="2023-06" db="EMBL/GenBank/DDBJ databases">
        <title>Genome-scale phylogeny and comparative genomics of the fungal order Sordariales.</title>
        <authorList>
            <consortium name="Lawrence Berkeley National Laboratory"/>
            <person name="Hensen N."/>
            <person name="Bonometti L."/>
            <person name="Westerberg I."/>
            <person name="Brannstrom I.O."/>
            <person name="Guillou S."/>
            <person name="Cros-Aarteil S."/>
            <person name="Calhoun S."/>
            <person name="Haridas S."/>
            <person name="Kuo A."/>
            <person name="Mondo S."/>
            <person name="Pangilinan J."/>
            <person name="Riley R."/>
            <person name="LaButti K."/>
            <person name="Andreopoulos B."/>
            <person name="Lipzen A."/>
            <person name="Chen C."/>
            <person name="Yanf M."/>
            <person name="Daum C."/>
            <person name="Ng V."/>
            <person name="Clum A."/>
            <person name="Steindorff A."/>
            <person name="Ohm R."/>
            <person name="Martin F."/>
            <person name="Silar P."/>
            <person name="Natvig D."/>
            <person name="Lalanne C."/>
            <person name="Gautier V."/>
            <person name="Ament-velasquez S.L."/>
            <person name="Kruys A."/>
            <person name="Hutchinson M.I."/>
            <person name="Powell A.J."/>
            <person name="Barry K."/>
            <person name="Miller A.N."/>
            <person name="Grigoriev I.V."/>
            <person name="Debuchy R."/>
            <person name="Gladieux P."/>
            <person name="Thoren M.H."/>
            <person name="Johannesson H."/>
        </authorList>
    </citation>
    <scope>NUCLEOTIDE SEQUENCE</scope>
    <source>
        <strain evidence="2">SMH2392-1A</strain>
    </source>
</reference>
<evidence type="ECO:0000259" key="1">
    <source>
        <dbReference type="Pfam" id="PF06985"/>
    </source>
</evidence>
<feature type="domain" description="Heterokaryon incompatibility" evidence="1">
    <location>
        <begin position="1"/>
        <end position="50"/>
    </location>
</feature>
<protein>
    <recommendedName>
        <fullName evidence="1">Heterokaryon incompatibility domain-containing protein</fullName>
    </recommendedName>
</protein>
<sequence length="140" mass="15624">MEVTLSLGYRYLWIDMFCVNQNDERDKAQQVGNMDLIYKSPSQPLVSLKMALSAIRVEYEDWDFSGSFAISTLARLPYAAGNCQKHQEISAGDLRAFEHAGYVSAARILMGRKPAYSGRSIRPVQAAGKLYGHPATYPTL</sequence>
<name>A0AA40A5W5_9PEZI</name>
<dbReference type="GeneID" id="85330424"/>
<evidence type="ECO:0000313" key="2">
    <source>
        <dbReference type="EMBL" id="KAK0709844.1"/>
    </source>
</evidence>
<evidence type="ECO:0000313" key="3">
    <source>
        <dbReference type="Proteomes" id="UP001172101"/>
    </source>
</evidence>
<keyword evidence="3" id="KW-1185">Reference proteome</keyword>
<proteinExistence type="predicted"/>
<dbReference type="EMBL" id="JAUIRO010000006">
    <property type="protein sequence ID" value="KAK0709844.1"/>
    <property type="molecule type" value="Genomic_DNA"/>
</dbReference>
<dbReference type="Pfam" id="PF06985">
    <property type="entry name" value="HET"/>
    <property type="match status" value="1"/>
</dbReference>
<dbReference type="Proteomes" id="UP001172101">
    <property type="component" value="Unassembled WGS sequence"/>
</dbReference>
<comment type="caution">
    <text evidence="2">The sequence shown here is derived from an EMBL/GenBank/DDBJ whole genome shotgun (WGS) entry which is preliminary data.</text>
</comment>
<gene>
    <name evidence="2" type="ORF">B0T26DRAFT_805474</name>
</gene>
<dbReference type="PANTHER" id="PTHR33112">
    <property type="entry name" value="DOMAIN PROTEIN, PUTATIVE-RELATED"/>
    <property type="match status" value="1"/>
</dbReference>
<dbReference type="AlphaFoldDB" id="A0AA40A5W5"/>
<dbReference type="InterPro" id="IPR010730">
    <property type="entry name" value="HET"/>
</dbReference>
<organism evidence="2 3">
    <name type="scientific">Lasiosphaeria miniovina</name>
    <dbReference type="NCBI Taxonomy" id="1954250"/>
    <lineage>
        <taxon>Eukaryota</taxon>
        <taxon>Fungi</taxon>
        <taxon>Dikarya</taxon>
        <taxon>Ascomycota</taxon>
        <taxon>Pezizomycotina</taxon>
        <taxon>Sordariomycetes</taxon>
        <taxon>Sordariomycetidae</taxon>
        <taxon>Sordariales</taxon>
        <taxon>Lasiosphaeriaceae</taxon>
        <taxon>Lasiosphaeria</taxon>
    </lineage>
</organism>
<dbReference type="RefSeq" id="XP_060293148.1">
    <property type="nucleotide sequence ID" value="XM_060447154.1"/>
</dbReference>
<accession>A0AA40A5W5</accession>